<feature type="compositionally biased region" description="Low complexity" evidence="1">
    <location>
        <begin position="131"/>
        <end position="143"/>
    </location>
</feature>
<dbReference type="InterPro" id="IPR028265">
    <property type="entry name" value="TTDN1/SICKLE"/>
</dbReference>
<feature type="compositionally biased region" description="Low complexity" evidence="1">
    <location>
        <begin position="67"/>
        <end position="80"/>
    </location>
</feature>
<evidence type="ECO:0000313" key="3">
    <source>
        <dbReference type="Proteomes" id="UP000499080"/>
    </source>
</evidence>
<feature type="compositionally biased region" description="Low complexity" evidence="1">
    <location>
        <begin position="157"/>
        <end position="170"/>
    </location>
</feature>
<gene>
    <name evidence="2" type="ORF">AVEN_211037_1</name>
</gene>
<dbReference type="Proteomes" id="UP000499080">
    <property type="component" value="Unassembled WGS sequence"/>
</dbReference>
<evidence type="ECO:0000256" key="1">
    <source>
        <dbReference type="SAM" id="MobiDB-lite"/>
    </source>
</evidence>
<feature type="region of interest" description="Disordered" evidence="1">
    <location>
        <begin position="1"/>
        <end position="170"/>
    </location>
</feature>
<dbReference type="OrthoDB" id="6431170at2759"/>
<accession>A0A4Y2LQA2</accession>
<dbReference type="Pfam" id="PF15502">
    <property type="entry name" value="MPLKIP"/>
    <property type="match status" value="1"/>
</dbReference>
<comment type="caution">
    <text evidence="2">The sequence shown here is derived from an EMBL/GenBank/DDBJ whole genome shotgun (WGS) entry which is preliminary data.</text>
</comment>
<reference evidence="2 3" key="1">
    <citation type="journal article" date="2019" name="Sci. Rep.">
        <title>Orb-weaving spider Araneus ventricosus genome elucidates the spidroin gene catalogue.</title>
        <authorList>
            <person name="Kono N."/>
            <person name="Nakamura H."/>
            <person name="Ohtoshi R."/>
            <person name="Moran D.A.P."/>
            <person name="Shinohara A."/>
            <person name="Yoshida Y."/>
            <person name="Fujiwara M."/>
            <person name="Mori M."/>
            <person name="Tomita M."/>
            <person name="Arakawa K."/>
        </authorList>
    </citation>
    <scope>NUCLEOTIDE SEQUENCE [LARGE SCALE GENOMIC DNA]</scope>
</reference>
<feature type="compositionally biased region" description="Basic and acidic residues" evidence="1">
    <location>
        <begin position="144"/>
        <end position="156"/>
    </location>
</feature>
<dbReference type="AlphaFoldDB" id="A0A4Y2LQA2"/>
<name>A0A4Y2LQA2_ARAVE</name>
<evidence type="ECO:0008006" key="4">
    <source>
        <dbReference type="Google" id="ProtNLM"/>
    </source>
</evidence>
<dbReference type="EMBL" id="BGPR01006058">
    <property type="protein sequence ID" value="GBN15736.1"/>
    <property type="molecule type" value="Genomic_DNA"/>
</dbReference>
<keyword evidence="3" id="KW-1185">Reference proteome</keyword>
<evidence type="ECO:0000313" key="2">
    <source>
        <dbReference type="EMBL" id="GBN15736.1"/>
    </source>
</evidence>
<proteinExistence type="predicted"/>
<sequence length="199" mass="22385">MSSPGNGYPQRGSPGMFPTPMNFPMFSRAQSSPRFLPAPQGRYSPTYSSQHTYSPVNSSQGRYSPTNSSQYLYSSVNSSQDGYSSRNQFKGGYSSRNPSQNSSFGGYTNTRNVSPLHQQALRQSFNKSKDSSGVSSHSSLDSTDYSRRYKPYDVNKRNNQSRNSWNSNKSYNIEDYILPSMLEDPWAGLKVDRSKKPEE</sequence>
<feature type="compositionally biased region" description="Polar residues" evidence="1">
    <location>
        <begin position="81"/>
        <end position="123"/>
    </location>
</feature>
<feature type="compositionally biased region" description="Polar residues" evidence="1">
    <location>
        <begin position="43"/>
        <end position="66"/>
    </location>
</feature>
<organism evidence="2 3">
    <name type="scientific">Araneus ventricosus</name>
    <name type="common">Orbweaver spider</name>
    <name type="synonym">Epeira ventricosa</name>
    <dbReference type="NCBI Taxonomy" id="182803"/>
    <lineage>
        <taxon>Eukaryota</taxon>
        <taxon>Metazoa</taxon>
        <taxon>Ecdysozoa</taxon>
        <taxon>Arthropoda</taxon>
        <taxon>Chelicerata</taxon>
        <taxon>Arachnida</taxon>
        <taxon>Araneae</taxon>
        <taxon>Araneomorphae</taxon>
        <taxon>Entelegynae</taxon>
        <taxon>Araneoidea</taxon>
        <taxon>Araneidae</taxon>
        <taxon>Araneus</taxon>
    </lineage>
</organism>
<protein>
    <recommendedName>
        <fullName evidence="4">M-phase-specific PLK1-interacting protein</fullName>
    </recommendedName>
</protein>